<evidence type="ECO:0000313" key="2">
    <source>
        <dbReference type="Proteomes" id="UP000236248"/>
    </source>
</evidence>
<gene>
    <name evidence="1" type="ORF">NCAV_0575</name>
</gene>
<proteinExistence type="predicted"/>
<dbReference type="Gene3D" id="3.90.25.10">
    <property type="entry name" value="UDP-galactose 4-epimerase, domain 1"/>
    <property type="match status" value="1"/>
</dbReference>
<dbReference type="RefSeq" id="WP_197706708.1">
    <property type="nucleotide sequence ID" value="NZ_LT981265.1"/>
</dbReference>
<dbReference type="GeneID" id="60510633"/>
<sequence>MLTGLNSNDRVSIFNVGSDDYVDVITIADIVTKALNLHDVKCIFSDSGDGRGWRRDVNLMFLDTRRLKALGWRARYNSKEAVDETVREIVVLQNQI</sequence>
<dbReference type="EMBL" id="LT981265">
    <property type="protein sequence ID" value="SPC33768.1"/>
    <property type="molecule type" value="Genomic_DNA"/>
</dbReference>
<dbReference type="KEGG" id="ncv:NCAV_0575"/>
<dbReference type="Proteomes" id="UP000236248">
    <property type="component" value="Chromosome NCAV"/>
</dbReference>
<reference evidence="2" key="1">
    <citation type="submission" date="2018-01" db="EMBL/GenBank/DDBJ databases">
        <authorList>
            <person name="Kerou L M."/>
        </authorList>
    </citation>
    <scope>NUCLEOTIDE SEQUENCE [LARGE SCALE GENOMIC DNA]</scope>
    <source>
        <strain evidence="2">SCU2</strain>
    </source>
</reference>
<dbReference type="AlphaFoldDB" id="A0A2K5AQ31"/>
<keyword evidence="2" id="KW-1185">Reference proteome</keyword>
<dbReference type="InterPro" id="IPR036291">
    <property type="entry name" value="NAD(P)-bd_dom_sf"/>
</dbReference>
<evidence type="ECO:0000313" key="1">
    <source>
        <dbReference type="EMBL" id="SPC33768.1"/>
    </source>
</evidence>
<accession>A0A2K5AQ31</accession>
<protein>
    <submittedName>
        <fullName evidence="1">UDP-glucose 4-epimerase</fullName>
    </submittedName>
</protein>
<dbReference type="SUPFAM" id="SSF51735">
    <property type="entry name" value="NAD(P)-binding Rossmann-fold domains"/>
    <property type="match status" value="1"/>
</dbReference>
<name>A0A2K5AQ31_9ARCH</name>
<organism evidence="1 2">
    <name type="scientific">Candidatus Nitrosocaldus cavascurensis</name>
    <dbReference type="NCBI Taxonomy" id="2058097"/>
    <lineage>
        <taxon>Archaea</taxon>
        <taxon>Nitrososphaerota</taxon>
        <taxon>Nitrososphaeria</taxon>
        <taxon>Candidatus Nitrosocaldales</taxon>
        <taxon>Candidatus Nitrosocaldaceae</taxon>
        <taxon>Candidatus Nitrosocaldus</taxon>
    </lineage>
</organism>